<evidence type="ECO:0000313" key="8">
    <source>
        <dbReference type="EMBL" id="GAY65236.1"/>
    </source>
</evidence>
<evidence type="ECO:0008006" key="10">
    <source>
        <dbReference type="Google" id="ProtNLM"/>
    </source>
</evidence>
<keyword evidence="2" id="KW-0812">Transmembrane</keyword>
<keyword evidence="4" id="KW-1133">Transmembrane helix</keyword>
<dbReference type="AlphaFoldDB" id="A0A2H5QKT7"/>
<proteinExistence type="predicted"/>
<gene>
    <name evidence="8" type="ORF">CUMW_239650</name>
</gene>
<dbReference type="InterPro" id="IPR046956">
    <property type="entry name" value="RLP23-like"/>
</dbReference>
<dbReference type="EMBL" id="BDQV01000464">
    <property type="protein sequence ID" value="GAY65236.1"/>
    <property type="molecule type" value="Genomic_DNA"/>
</dbReference>
<evidence type="ECO:0000313" key="9">
    <source>
        <dbReference type="Proteomes" id="UP000236630"/>
    </source>
</evidence>
<evidence type="ECO:0000256" key="3">
    <source>
        <dbReference type="ARBA" id="ARBA00022729"/>
    </source>
</evidence>
<dbReference type="PANTHER" id="PTHR48063">
    <property type="entry name" value="LRR RECEPTOR-LIKE KINASE"/>
    <property type="match status" value="1"/>
</dbReference>
<keyword evidence="3" id="KW-0732">Signal</keyword>
<sequence length="205" mass="22509">IRAGAEIVAWPTWCFYVLNSLYLCDSELEGGIPKFFGNMCSLKELGLSDNKLSGQFSQVIQNLSCGCVVNSLEVLYLHDNDFTGPVPHLGGFSSLEELQLDVNRLNGTIDKSLSQSSKLESLSLDGNSFTGELVLADNSLTLKLSHNWVPPFQLKWLSLASCKMGPHFPKWLQTQNQLVHLDISNVGISAQFLIGYGICPVNSLT</sequence>
<dbReference type="Proteomes" id="UP000236630">
    <property type="component" value="Unassembled WGS sequence"/>
</dbReference>
<evidence type="ECO:0000256" key="1">
    <source>
        <dbReference type="ARBA" id="ARBA00004479"/>
    </source>
</evidence>
<keyword evidence="6" id="KW-0675">Receptor</keyword>
<evidence type="ECO:0000256" key="5">
    <source>
        <dbReference type="ARBA" id="ARBA00023136"/>
    </source>
</evidence>
<organism evidence="8 9">
    <name type="scientific">Citrus unshiu</name>
    <name type="common">Satsuma mandarin</name>
    <name type="synonym">Citrus nobilis var. unshiu</name>
    <dbReference type="NCBI Taxonomy" id="55188"/>
    <lineage>
        <taxon>Eukaryota</taxon>
        <taxon>Viridiplantae</taxon>
        <taxon>Streptophyta</taxon>
        <taxon>Embryophyta</taxon>
        <taxon>Tracheophyta</taxon>
        <taxon>Spermatophyta</taxon>
        <taxon>Magnoliopsida</taxon>
        <taxon>eudicotyledons</taxon>
        <taxon>Gunneridae</taxon>
        <taxon>Pentapetalae</taxon>
        <taxon>rosids</taxon>
        <taxon>malvids</taxon>
        <taxon>Sapindales</taxon>
        <taxon>Rutaceae</taxon>
        <taxon>Aurantioideae</taxon>
        <taxon>Citrus</taxon>
    </lineage>
</organism>
<comment type="caution">
    <text evidence="8">The sequence shown here is derived from an EMBL/GenBank/DDBJ whole genome shotgun (WGS) entry which is preliminary data.</text>
</comment>
<keyword evidence="5" id="KW-0472">Membrane</keyword>
<dbReference type="PANTHER" id="PTHR48063:SF101">
    <property type="entry name" value="LRR RECEPTOR-LIKE SERINE_THREONINE-PROTEIN KINASE FLS2"/>
    <property type="match status" value="1"/>
</dbReference>
<keyword evidence="7" id="KW-0325">Glycoprotein</keyword>
<dbReference type="SUPFAM" id="SSF52058">
    <property type="entry name" value="L domain-like"/>
    <property type="match status" value="1"/>
</dbReference>
<name>A0A2H5QKT7_CITUN</name>
<feature type="non-terminal residue" evidence="8">
    <location>
        <position position="1"/>
    </location>
</feature>
<dbReference type="GO" id="GO:0016020">
    <property type="term" value="C:membrane"/>
    <property type="evidence" value="ECO:0007669"/>
    <property type="project" value="UniProtKB-SubCell"/>
</dbReference>
<feature type="non-terminal residue" evidence="8">
    <location>
        <position position="205"/>
    </location>
</feature>
<evidence type="ECO:0000256" key="7">
    <source>
        <dbReference type="ARBA" id="ARBA00023180"/>
    </source>
</evidence>
<dbReference type="InterPro" id="IPR032675">
    <property type="entry name" value="LRR_dom_sf"/>
</dbReference>
<keyword evidence="9" id="KW-1185">Reference proteome</keyword>
<dbReference type="STRING" id="55188.A0A2H5QKT7"/>
<evidence type="ECO:0000256" key="4">
    <source>
        <dbReference type="ARBA" id="ARBA00022989"/>
    </source>
</evidence>
<dbReference type="Pfam" id="PF00560">
    <property type="entry name" value="LRR_1"/>
    <property type="match status" value="3"/>
</dbReference>
<evidence type="ECO:0000256" key="2">
    <source>
        <dbReference type="ARBA" id="ARBA00022692"/>
    </source>
</evidence>
<evidence type="ECO:0000256" key="6">
    <source>
        <dbReference type="ARBA" id="ARBA00023170"/>
    </source>
</evidence>
<dbReference type="Gene3D" id="3.80.10.10">
    <property type="entry name" value="Ribonuclease Inhibitor"/>
    <property type="match status" value="2"/>
</dbReference>
<protein>
    <recommendedName>
        <fullName evidence="10">Leucine-rich repeat-containing N-terminal plant-type domain-containing protein</fullName>
    </recommendedName>
</protein>
<comment type="subcellular location">
    <subcellularLocation>
        <location evidence="1">Membrane</location>
        <topology evidence="1">Single-pass type I membrane protein</topology>
    </subcellularLocation>
</comment>
<accession>A0A2H5QKT7</accession>
<dbReference type="InterPro" id="IPR001611">
    <property type="entry name" value="Leu-rich_rpt"/>
</dbReference>
<reference evidence="8 9" key="1">
    <citation type="journal article" date="2017" name="Front. Genet.">
        <title>Draft sequencing of the heterozygous diploid genome of Satsuma (Citrus unshiu Marc.) using a hybrid assembly approach.</title>
        <authorList>
            <person name="Shimizu T."/>
            <person name="Tanizawa Y."/>
            <person name="Mochizuki T."/>
            <person name="Nagasaki H."/>
            <person name="Yoshioka T."/>
            <person name="Toyoda A."/>
            <person name="Fujiyama A."/>
            <person name="Kaminuma E."/>
            <person name="Nakamura Y."/>
        </authorList>
    </citation>
    <scope>NUCLEOTIDE SEQUENCE [LARGE SCALE GENOMIC DNA]</scope>
    <source>
        <strain evidence="9">cv. Miyagawa wase</strain>
    </source>
</reference>